<dbReference type="NCBIfam" id="TIGR01695">
    <property type="entry name" value="murJ_mviN"/>
    <property type="match status" value="1"/>
</dbReference>
<reference evidence="12" key="1">
    <citation type="submission" date="2021-12" db="EMBL/GenBank/DDBJ databases">
        <authorList>
            <person name="Rodrigo-Torres L."/>
            <person name="Arahal R. D."/>
            <person name="Lucena T."/>
        </authorList>
    </citation>
    <scope>NUCLEOTIDE SEQUENCE</scope>
    <source>
        <strain evidence="12">CECT 8267</strain>
    </source>
</reference>
<evidence type="ECO:0000313" key="13">
    <source>
        <dbReference type="Proteomes" id="UP000838100"/>
    </source>
</evidence>
<dbReference type="InterPro" id="IPR004268">
    <property type="entry name" value="MurJ"/>
</dbReference>
<feature type="transmembrane region" description="Helical" evidence="10">
    <location>
        <begin position="371"/>
        <end position="390"/>
    </location>
</feature>
<dbReference type="PANTHER" id="PTHR47019">
    <property type="entry name" value="LIPID II FLIPPASE MURJ"/>
    <property type="match status" value="1"/>
</dbReference>
<comment type="caution">
    <text evidence="12">The sequence shown here is derived from an EMBL/GenBank/DDBJ whole genome shotgun (WGS) entry which is preliminary data.</text>
</comment>
<feature type="transmembrane region" description="Helical" evidence="10">
    <location>
        <begin position="402"/>
        <end position="423"/>
    </location>
</feature>
<dbReference type="PANTHER" id="PTHR47019:SF1">
    <property type="entry name" value="LIPID II FLIPPASE MURJ"/>
    <property type="match status" value="1"/>
</dbReference>
<comment type="subcellular location">
    <subcellularLocation>
        <location evidence="10">Cell inner membrane</location>
        <topology evidence="10">Multi-pass membrane protein</topology>
    </subcellularLocation>
    <subcellularLocation>
        <location evidence="1">Cell membrane</location>
        <topology evidence="1">Multi-pass membrane protein</topology>
    </subcellularLocation>
</comment>
<name>A0ABN8EM64_9GAMM</name>
<accession>A0ABN8EM64</accession>
<feature type="transmembrane region" description="Helical" evidence="10">
    <location>
        <begin position="501"/>
        <end position="521"/>
    </location>
</feature>
<dbReference type="Proteomes" id="UP000838100">
    <property type="component" value="Unassembled WGS sequence"/>
</dbReference>
<sequence length="529" mass="57152">MSDQQVEKKTVAKNSGLLRSSAVVGVMTMLSRVLGLARDVCFALFIGAGNGADAFFVAFKIPNFLRRLFAEGAFSQAFVPVLSEYQTQHGHSAVRALIDRVSGVLGGILLVLTAVGIFAAPVIAAVFAPGFTVDEQKYQLTVELIRITFPYLFLISMTGLAGSILNSYGRFAVPAITPVLLNLSLIAAAIFYAPSMEQPAFALAWGVLVAGLVQLLFQLPFLLRLKLLPRPIWDTKDEGVRQIMTLMIPALFGVSVSQINLLLDTVLASLLPTGSVSWLYYSDRLTELPLGVFGIAVATVILPSLSRIHADKGQQAFANTLSWATRTVLFIALPATAALMVLAEPILIALFQYGALTADDVTMSSYSLRAYALGLSAFMLIKVLAPGYYARKDTKTPVKIGIKAMVANMVLNILFVAPLYYYWQIGHVGLALATSVAAMLNVMWLWRGLLADQVYQWSSLFWHSVMRSVAASIAMAVALYALLPVIGDMATLAWYQRAGSVLLLCALGAAVYLVVLALSGAKVRHYRAA</sequence>
<dbReference type="CDD" id="cd13123">
    <property type="entry name" value="MATE_MurJ_like"/>
    <property type="match status" value="1"/>
</dbReference>
<feature type="transmembrane region" description="Helical" evidence="10">
    <location>
        <begin position="243"/>
        <end position="268"/>
    </location>
</feature>
<evidence type="ECO:0000313" key="12">
    <source>
        <dbReference type="EMBL" id="CAH0993199.1"/>
    </source>
</evidence>
<evidence type="ECO:0000256" key="9">
    <source>
        <dbReference type="ARBA" id="ARBA00061532"/>
    </source>
</evidence>
<dbReference type="PRINTS" id="PR01806">
    <property type="entry name" value="VIRFACTRMVIN"/>
</dbReference>
<evidence type="ECO:0000256" key="5">
    <source>
        <dbReference type="ARBA" id="ARBA00022984"/>
    </source>
</evidence>
<evidence type="ECO:0000256" key="11">
    <source>
        <dbReference type="PIRNR" id="PIRNR002869"/>
    </source>
</evidence>
<evidence type="ECO:0000256" key="7">
    <source>
        <dbReference type="ARBA" id="ARBA00023136"/>
    </source>
</evidence>
<evidence type="ECO:0000256" key="4">
    <source>
        <dbReference type="ARBA" id="ARBA00022960"/>
    </source>
</evidence>
<feature type="transmembrane region" description="Helical" evidence="10">
    <location>
        <begin position="175"/>
        <end position="194"/>
    </location>
</feature>
<gene>
    <name evidence="10 12" type="primary">murJ</name>
    <name evidence="12" type="ORF">SIN8267_03340</name>
</gene>
<keyword evidence="13" id="KW-1185">Reference proteome</keyword>
<feature type="transmembrane region" description="Helical" evidence="10">
    <location>
        <begin position="148"/>
        <end position="168"/>
    </location>
</feature>
<keyword evidence="10 11" id="KW-0813">Transport</keyword>
<keyword evidence="5 10" id="KW-0573">Peptidoglycan synthesis</keyword>
<feature type="transmembrane region" description="Helical" evidence="10">
    <location>
        <begin position="429"/>
        <end position="449"/>
    </location>
</feature>
<comment type="function">
    <text evidence="8 10 11">Involved in peptidoglycan biosynthesis. Transports lipid-linked peptidoglycan precursors from the inner to the outer leaflet of the cytoplasmic membrane.</text>
</comment>
<feature type="transmembrane region" description="Helical" evidence="10">
    <location>
        <begin position="288"/>
        <end position="306"/>
    </location>
</feature>
<evidence type="ECO:0000256" key="1">
    <source>
        <dbReference type="ARBA" id="ARBA00004651"/>
    </source>
</evidence>
<feature type="transmembrane region" description="Helical" evidence="10">
    <location>
        <begin position="200"/>
        <end position="223"/>
    </location>
</feature>
<proteinExistence type="inferred from homology"/>
<evidence type="ECO:0000256" key="8">
    <source>
        <dbReference type="ARBA" id="ARBA00060041"/>
    </source>
</evidence>
<protein>
    <recommendedName>
        <fullName evidence="10">Probable lipid II flippase MurJ</fullName>
    </recommendedName>
</protein>
<dbReference type="EMBL" id="CAKLPX010000005">
    <property type="protein sequence ID" value="CAH0993199.1"/>
    <property type="molecule type" value="Genomic_DNA"/>
</dbReference>
<feature type="transmembrane region" description="Helical" evidence="10">
    <location>
        <begin position="104"/>
        <end position="128"/>
    </location>
</feature>
<evidence type="ECO:0000256" key="3">
    <source>
        <dbReference type="ARBA" id="ARBA00022692"/>
    </source>
</evidence>
<evidence type="ECO:0000256" key="10">
    <source>
        <dbReference type="HAMAP-Rule" id="MF_02078"/>
    </source>
</evidence>
<evidence type="ECO:0000256" key="6">
    <source>
        <dbReference type="ARBA" id="ARBA00022989"/>
    </source>
</evidence>
<keyword evidence="10" id="KW-0997">Cell inner membrane</keyword>
<keyword evidence="4 10" id="KW-0133">Cell shape</keyword>
<dbReference type="PIRSF" id="PIRSF002869">
    <property type="entry name" value="MviN"/>
    <property type="match status" value="1"/>
</dbReference>
<dbReference type="Pfam" id="PF03023">
    <property type="entry name" value="MurJ"/>
    <property type="match status" value="1"/>
</dbReference>
<feature type="transmembrane region" description="Helical" evidence="10">
    <location>
        <begin position="469"/>
        <end position="495"/>
    </location>
</feature>
<keyword evidence="7 10" id="KW-0472">Membrane</keyword>
<keyword evidence="2 10" id="KW-1003">Cell membrane</keyword>
<comment type="pathway">
    <text evidence="10">Cell wall biogenesis; peptidoglycan biosynthesis.</text>
</comment>
<comment type="similarity">
    <text evidence="9 10 11">Belongs to the MurJ/MviN family.</text>
</comment>
<keyword evidence="10 11" id="KW-0961">Cell wall biogenesis/degradation</keyword>
<evidence type="ECO:0000256" key="2">
    <source>
        <dbReference type="ARBA" id="ARBA00022475"/>
    </source>
</evidence>
<organism evidence="12 13">
    <name type="scientific">Sinobacterium norvegicum</name>
    <dbReference type="NCBI Taxonomy" id="1641715"/>
    <lineage>
        <taxon>Bacteria</taxon>
        <taxon>Pseudomonadati</taxon>
        <taxon>Pseudomonadota</taxon>
        <taxon>Gammaproteobacteria</taxon>
        <taxon>Cellvibrionales</taxon>
        <taxon>Spongiibacteraceae</taxon>
        <taxon>Sinobacterium</taxon>
    </lineage>
</organism>
<keyword evidence="3 10" id="KW-0812">Transmembrane</keyword>
<dbReference type="HAMAP" id="MF_02078">
    <property type="entry name" value="MurJ_MviN"/>
    <property type="match status" value="1"/>
</dbReference>
<dbReference type="InterPro" id="IPR051050">
    <property type="entry name" value="Lipid_II_flippase_MurJ/MviN"/>
</dbReference>
<feature type="transmembrane region" description="Helical" evidence="10">
    <location>
        <begin position="327"/>
        <end position="351"/>
    </location>
</feature>
<keyword evidence="6 10" id="KW-1133">Transmembrane helix</keyword>